<name>A0ABT3WNP1_9PROT</name>
<accession>A0ABT3WNP1</accession>
<organism evidence="1 2">
    <name type="scientific">Bombella pollinis</name>
    <dbReference type="NCBI Taxonomy" id="2967337"/>
    <lineage>
        <taxon>Bacteria</taxon>
        <taxon>Pseudomonadati</taxon>
        <taxon>Pseudomonadota</taxon>
        <taxon>Alphaproteobacteria</taxon>
        <taxon>Acetobacterales</taxon>
        <taxon>Acetobacteraceae</taxon>
        <taxon>Bombella</taxon>
    </lineage>
</organism>
<protein>
    <submittedName>
        <fullName evidence="1">Uncharacterized protein</fullName>
    </submittedName>
</protein>
<reference evidence="1 2" key="1">
    <citation type="submission" date="2022-07" db="EMBL/GenBank/DDBJ databases">
        <title>Bombella genomes.</title>
        <authorList>
            <person name="Harer L."/>
            <person name="Styblova S."/>
            <person name="Ehrmann M."/>
        </authorList>
    </citation>
    <scope>NUCLEOTIDE SEQUENCE [LARGE SCALE GENOMIC DNA]</scope>
    <source>
        <strain evidence="1 2">TMW 2.2556</strain>
    </source>
</reference>
<proteinExistence type="predicted"/>
<dbReference type="Proteomes" id="UP001165575">
    <property type="component" value="Unassembled WGS sequence"/>
</dbReference>
<sequence length="106" mass="11731">MSLMEDEMHYIGLLLAIGWLGVIGMPSFARAHTIRYEGSADPEAHLEVMSSVQDGIGHYAGTVDSHNDDSGLSENDQRGHISLARAALVPWQHRPHREGEAMKRLK</sequence>
<dbReference type="EMBL" id="JANIDX010000002">
    <property type="protein sequence ID" value="MCX5619454.1"/>
    <property type="molecule type" value="Genomic_DNA"/>
</dbReference>
<evidence type="ECO:0000313" key="1">
    <source>
        <dbReference type="EMBL" id="MCX5619454.1"/>
    </source>
</evidence>
<evidence type="ECO:0000313" key="2">
    <source>
        <dbReference type="Proteomes" id="UP001165575"/>
    </source>
</evidence>
<keyword evidence="2" id="KW-1185">Reference proteome</keyword>
<comment type="caution">
    <text evidence="1">The sequence shown here is derived from an EMBL/GenBank/DDBJ whole genome shotgun (WGS) entry which is preliminary data.</text>
</comment>
<dbReference type="RefSeq" id="WP_155579455.1">
    <property type="nucleotide sequence ID" value="NZ_JANIDX010000002.1"/>
</dbReference>
<gene>
    <name evidence="1" type="ORF">NQF89_03340</name>
</gene>